<evidence type="ECO:0000256" key="5">
    <source>
        <dbReference type="ARBA" id="ARBA00022962"/>
    </source>
</evidence>
<dbReference type="SUPFAM" id="SSF52317">
    <property type="entry name" value="Class I glutamine amidotransferase-like"/>
    <property type="match status" value="1"/>
</dbReference>
<dbReference type="eggNOG" id="COG0118">
    <property type="taxonomic scope" value="Bacteria"/>
</dbReference>
<keyword evidence="5 12" id="KW-0315">Glutamine amidotransferase</keyword>
<dbReference type="Pfam" id="PF00117">
    <property type="entry name" value="GATase"/>
    <property type="match status" value="1"/>
</dbReference>
<dbReference type="GO" id="GO:0004359">
    <property type="term" value="F:glutaminase activity"/>
    <property type="evidence" value="ECO:0007669"/>
    <property type="project" value="UniProtKB-EC"/>
</dbReference>
<comment type="catalytic activity">
    <reaction evidence="9">
        <text>L-glutamine + H2O = L-glutamate + NH4(+)</text>
        <dbReference type="Rhea" id="RHEA:15889"/>
        <dbReference type="ChEBI" id="CHEBI:15377"/>
        <dbReference type="ChEBI" id="CHEBI:28938"/>
        <dbReference type="ChEBI" id="CHEBI:29985"/>
        <dbReference type="ChEBI" id="CHEBI:58359"/>
        <dbReference type="EC" id="3.5.1.2"/>
    </reaction>
</comment>
<dbReference type="PIRSF" id="PIRSF000495">
    <property type="entry name" value="Amidotransf_hisH"/>
    <property type="match status" value="1"/>
</dbReference>
<protein>
    <submittedName>
        <fullName evidence="12">Imidazole glycerol phosphate synthase, glutamine amidotransferase subunit</fullName>
    </submittedName>
</protein>
<evidence type="ECO:0000256" key="3">
    <source>
        <dbReference type="ARBA" id="ARBA00022605"/>
    </source>
</evidence>
<dbReference type="OrthoDB" id="9807137at2"/>
<dbReference type="STRING" id="926567.TheveDRAFT_1572"/>
<keyword evidence="4" id="KW-0378">Hydrolase</keyword>
<evidence type="ECO:0000256" key="10">
    <source>
        <dbReference type="PIRSR" id="PIRSR000495-1"/>
    </source>
</evidence>
<feature type="domain" description="Glutamine amidotransferase" evidence="11">
    <location>
        <begin position="4"/>
        <end position="194"/>
    </location>
</feature>
<dbReference type="RefSeq" id="WP_006584185.1">
    <property type="nucleotide sequence ID" value="NZ_CM001377.1"/>
</dbReference>
<accession>H0UQ52</accession>
<evidence type="ECO:0000259" key="11">
    <source>
        <dbReference type="Pfam" id="PF00117"/>
    </source>
</evidence>
<feature type="active site" evidence="10">
    <location>
        <position position="180"/>
    </location>
</feature>
<keyword evidence="12" id="KW-0808">Transferase</keyword>
<dbReference type="UniPathway" id="UPA00031">
    <property type="reaction ID" value="UER00010"/>
</dbReference>
<evidence type="ECO:0000256" key="4">
    <source>
        <dbReference type="ARBA" id="ARBA00022801"/>
    </source>
</evidence>
<proteinExistence type="predicted"/>
<dbReference type="GO" id="GO:0000105">
    <property type="term" value="P:L-histidine biosynthetic process"/>
    <property type="evidence" value="ECO:0007669"/>
    <property type="project" value="UniProtKB-UniPathway"/>
</dbReference>
<evidence type="ECO:0000256" key="8">
    <source>
        <dbReference type="ARBA" id="ARBA00047838"/>
    </source>
</evidence>
<dbReference type="Gene3D" id="3.40.50.880">
    <property type="match status" value="1"/>
</dbReference>
<gene>
    <name evidence="12" type="ORF">TheveDRAFT_1572</name>
</gene>
<organism evidence="12 13">
    <name type="scientific">Thermanaerovibrio velox DSM 12556</name>
    <dbReference type="NCBI Taxonomy" id="926567"/>
    <lineage>
        <taxon>Bacteria</taxon>
        <taxon>Thermotogati</taxon>
        <taxon>Synergistota</taxon>
        <taxon>Synergistia</taxon>
        <taxon>Synergistales</taxon>
        <taxon>Synergistaceae</taxon>
        <taxon>Thermanaerovibrio</taxon>
    </lineage>
</organism>
<name>H0UQ52_9BACT</name>
<dbReference type="GO" id="GO:0000107">
    <property type="term" value="F:imidazoleglycerol-phosphate synthase activity"/>
    <property type="evidence" value="ECO:0007669"/>
    <property type="project" value="RHEA"/>
</dbReference>
<comment type="subunit">
    <text evidence="2">Heterodimer of HisH and HisF.</text>
</comment>
<dbReference type="InterPro" id="IPR017926">
    <property type="entry name" value="GATASE"/>
</dbReference>
<dbReference type="NCBIfam" id="TIGR01855">
    <property type="entry name" value="IMP_synth_hisH"/>
    <property type="match status" value="1"/>
</dbReference>
<evidence type="ECO:0000313" key="13">
    <source>
        <dbReference type="Proteomes" id="UP000005730"/>
    </source>
</evidence>
<dbReference type="InterPro" id="IPR010139">
    <property type="entry name" value="Imidazole-glycPsynth_HisH"/>
</dbReference>
<dbReference type="HOGENOM" id="CLU_071837_2_2_0"/>
<dbReference type="PANTHER" id="PTHR42701:SF1">
    <property type="entry name" value="IMIDAZOLE GLYCEROL PHOSPHATE SYNTHASE SUBUNIT HISH"/>
    <property type="match status" value="1"/>
</dbReference>
<feature type="active site" description="Nucleophile" evidence="10">
    <location>
        <position position="81"/>
    </location>
</feature>
<keyword evidence="3" id="KW-0028">Amino-acid biosynthesis</keyword>
<keyword evidence="6" id="KW-0368">Histidine biosynthesis</keyword>
<reference evidence="12 13" key="1">
    <citation type="submission" date="2011-10" db="EMBL/GenBank/DDBJ databases">
        <title>The Noncontiguous Finished genome of Thermanaerovibrio velox DSM 12556.</title>
        <authorList>
            <consortium name="US DOE Joint Genome Institute (JGI-PGF)"/>
            <person name="Lucas S."/>
            <person name="Copeland A."/>
            <person name="Lapidus A."/>
            <person name="Glavina del Rio T."/>
            <person name="Dalin E."/>
            <person name="Tice H."/>
            <person name="Bruce D."/>
            <person name="Goodwin L."/>
            <person name="Pitluck S."/>
            <person name="Peters L."/>
            <person name="Mikhailova N."/>
            <person name="Teshima H."/>
            <person name="Kyrpides N."/>
            <person name="Mavromatis K."/>
            <person name="Ivanova N."/>
            <person name="Markowitz V."/>
            <person name="Cheng J.-F."/>
            <person name="Hugenholtz P."/>
            <person name="Woyke T."/>
            <person name="Wu D."/>
            <person name="Spring S."/>
            <person name="Brambilla E.-M."/>
            <person name="Klenk H.-P."/>
            <person name="Eisen J.A."/>
        </authorList>
    </citation>
    <scope>NUCLEOTIDE SEQUENCE [LARGE SCALE GENOMIC DNA]</scope>
    <source>
        <strain evidence="12 13">DSM 12556</strain>
    </source>
</reference>
<evidence type="ECO:0000256" key="2">
    <source>
        <dbReference type="ARBA" id="ARBA00011152"/>
    </source>
</evidence>
<feature type="active site" evidence="10">
    <location>
        <position position="178"/>
    </location>
</feature>
<dbReference type="GO" id="GO:0016829">
    <property type="term" value="F:lyase activity"/>
    <property type="evidence" value="ECO:0007669"/>
    <property type="project" value="UniProtKB-KW"/>
</dbReference>
<dbReference type="InterPro" id="IPR029062">
    <property type="entry name" value="Class_I_gatase-like"/>
</dbReference>
<evidence type="ECO:0000256" key="9">
    <source>
        <dbReference type="ARBA" id="ARBA00049534"/>
    </source>
</evidence>
<evidence type="ECO:0000256" key="7">
    <source>
        <dbReference type="ARBA" id="ARBA00023239"/>
    </source>
</evidence>
<comment type="catalytic activity">
    <reaction evidence="8">
        <text>5-[(5-phospho-1-deoxy-D-ribulos-1-ylimino)methylamino]-1-(5-phospho-beta-D-ribosyl)imidazole-4-carboxamide + L-glutamine = D-erythro-1-(imidazol-4-yl)glycerol 3-phosphate + 5-amino-1-(5-phospho-beta-D-ribosyl)imidazole-4-carboxamide + L-glutamate + H(+)</text>
        <dbReference type="Rhea" id="RHEA:24793"/>
        <dbReference type="ChEBI" id="CHEBI:15378"/>
        <dbReference type="ChEBI" id="CHEBI:29985"/>
        <dbReference type="ChEBI" id="CHEBI:58278"/>
        <dbReference type="ChEBI" id="CHEBI:58359"/>
        <dbReference type="ChEBI" id="CHEBI:58475"/>
        <dbReference type="ChEBI" id="CHEBI:58525"/>
        <dbReference type="EC" id="4.3.2.10"/>
    </reaction>
</comment>
<evidence type="ECO:0000313" key="12">
    <source>
        <dbReference type="EMBL" id="EHM10690.1"/>
    </source>
</evidence>
<keyword evidence="13" id="KW-1185">Reference proteome</keyword>
<dbReference type="PANTHER" id="PTHR42701">
    <property type="entry name" value="IMIDAZOLE GLYCEROL PHOSPHATE SYNTHASE SUBUNIT HISH"/>
    <property type="match status" value="1"/>
</dbReference>
<dbReference type="AlphaFoldDB" id="H0UQ52"/>
<keyword evidence="7" id="KW-0456">Lyase</keyword>
<dbReference type="EMBL" id="CM001377">
    <property type="protein sequence ID" value="EHM10690.1"/>
    <property type="molecule type" value="Genomic_DNA"/>
</dbReference>
<dbReference type="PROSITE" id="PS51273">
    <property type="entry name" value="GATASE_TYPE_1"/>
    <property type="match status" value="1"/>
</dbReference>
<comment type="pathway">
    <text evidence="1">Amino-acid biosynthesis; L-histidine biosynthesis; L-histidine from 5-phospho-alpha-D-ribose 1-diphosphate: step 5/9.</text>
</comment>
<dbReference type="Proteomes" id="UP000005730">
    <property type="component" value="Chromosome"/>
</dbReference>
<evidence type="ECO:0000256" key="1">
    <source>
        <dbReference type="ARBA" id="ARBA00005091"/>
    </source>
</evidence>
<sequence length="202" mass="21923">MIGIVDYGAGNLANLERALARIGVPSRVLTSPEESGSQDITGLILPGIGSFGSAARSLEGSGWSSRLLEWAGSGLPLIGICLGMQLMFERSLEDGDNRGLGIFRGVVEPFKGSRVIHMGWDRVRWLHSPPAQDGEAFYFVHRYCCYRMDDAWGVCGSPGHPEFLAAARRGSTMGFQFHPERSGPKGLDLLRNAIREVTGGWS</sequence>
<evidence type="ECO:0000256" key="6">
    <source>
        <dbReference type="ARBA" id="ARBA00023102"/>
    </source>
</evidence>